<dbReference type="InterPro" id="IPR003828">
    <property type="entry name" value="QueH"/>
</dbReference>
<dbReference type="RefSeq" id="WP_091829702.1">
    <property type="nucleotide sequence ID" value="NZ_FNZK01000003.1"/>
</dbReference>
<dbReference type="EC" id="1.17.99.6" evidence="4 17"/>
<evidence type="ECO:0000256" key="4">
    <source>
        <dbReference type="ARBA" id="ARBA00012622"/>
    </source>
</evidence>
<keyword evidence="8 17" id="KW-0479">Metal-binding</keyword>
<comment type="function">
    <text evidence="1 17">Catalyzes the conversion of epoxyqueuosine (oQ) to queuosine (Q), which is a hypermodified base found in the wobble positions of tRNA(Asp), tRNA(Asn), tRNA(His) and tRNA(Tyr).</text>
</comment>
<evidence type="ECO:0000256" key="17">
    <source>
        <dbReference type="HAMAP-Rule" id="MF_02089"/>
    </source>
</evidence>
<dbReference type="SUPFAM" id="SSF52402">
    <property type="entry name" value="Adenine nucleotide alpha hydrolases-like"/>
    <property type="match status" value="1"/>
</dbReference>
<comment type="catalytic activity">
    <reaction evidence="16 17">
        <text>epoxyqueuosine(34) in tRNA + AH2 = queuosine(34) in tRNA + A + H2O</text>
        <dbReference type="Rhea" id="RHEA:32159"/>
        <dbReference type="Rhea" id="RHEA-COMP:18571"/>
        <dbReference type="Rhea" id="RHEA-COMP:18582"/>
        <dbReference type="ChEBI" id="CHEBI:13193"/>
        <dbReference type="ChEBI" id="CHEBI:15377"/>
        <dbReference type="ChEBI" id="CHEBI:17499"/>
        <dbReference type="ChEBI" id="CHEBI:194431"/>
        <dbReference type="ChEBI" id="CHEBI:194443"/>
        <dbReference type="EC" id="1.17.99.6"/>
    </reaction>
</comment>
<dbReference type="PANTHER" id="PTHR36701:SF1">
    <property type="entry name" value="EPOXYQUEUOSINE REDUCTASE QUEH"/>
    <property type="match status" value="1"/>
</dbReference>
<dbReference type="GO" id="GO:0051539">
    <property type="term" value="F:4 iron, 4 sulfur cluster binding"/>
    <property type="evidence" value="ECO:0007669"/>
    <property type="project" value="UniProtKB-UniRule"/>
</dbReference>
<dbReference type="AlphaFoldDB" id="A0A1H6W7I2"/>
<dbReference type="Pfam" id="PF02677">
    <property type="entry name" value="QueH"/>
    <property type="match status" value="1"/>
</dbReference>
<evidence type="ECO:0000256" key="8">
    <source>
        <dbReference type="ARBA" id="ARBA00022723"/>
    </source>
</evidence>
<evidence type="ECO:0000256" key="16">
    <source>
        <dbReference type="ARBA" id="ARBA00047415"/>
    </source>
</evidence>
<evidence type="ECO:0000256" key="10">
    <source>
        <dbReference type="ARBA" id="ARBA00023002"/>
    </source>
</evidence>
<evidence type="ECO:0000256" key="15">
    <source>
        <dbReference type="ARBA" id="ARBA00031446"/>
    </source>
</evidence>
<keyword evidence="11 17" id="KW-0408">Iron</keyword>
<feature type="binding site" evidence="17">
    <location>
        <position position="8"/>
    </location>
    <ligand>
        <name>[4Fe-4S] cluster</name>
        <dbReference type="ChEBI" id="CHEBI:49883"/>
    </ligand>
</feature>
<organism evidence="18 19">
    <name type="scientific">Propionispira arboris</name>
    <dbReference type="NCBI Taxonomy" id="84035"/>
    <lineage>
        <taxon>Bacteria</taxon>
        <taxon>Bacillati</taxon>
        <taxon>Bacillota</taxon>
        <taxon>Negativicutes</taxon>
        <taxon>Selenomonadales</taxon>
        <taxon>Selenomonadaceae</taxon>
        <taxon>Propionispira</taxon>
    </lineage>
</organism>
<feature type="binding site" evidence="17">
    <location>
        <position position="86"/>
    </location>
    <ligand>
        <name>[4Fe-4S] cluster</name>
        <dbReference type="ChEBI" id="CHEBI:49883"/>
    </ligand>
</feature>
<dbReference type="GO" id="GO:0046872">
    <property type="term" value="F:metal ion binding"/>
    <property type="evidence" value="ECO:0007669"/>
    <property type="project" value="UniProtKB-KW"/>
</dbReference>
<dbReference type="STRING" id="84035.SAMN05660742_103271"/>
<evidence type="ECO:0000313" key="19">
    <source>
        <dbReference type="Proteomes" id="UP000199662"/>
    </source>
</evidence>
<evidence type="ECO:0000256" key="13">
    <source>
        <dbReference type="ARBA" id="ARBA00023157"/>
    </source>
</evidence>
<dbReference type="EMBL" id="FNZK01000003">
    <property type="protein sequence ID" value="SEJ12959.1"/>
    <property type="molecule type" value="Genomic_DNA"/>
</dbReference>
<evidence type="ECO:0000256" key="5">
    <source>
        <dbReference type="ARBA" id="ARBA00016895"/>
    </source>
</evidence>
<keyword evidence="10 17" id="KW-0560">Oxidoreductase</keyword>
<evidence type="ECO:0000256" key="3">
    <source>
        <dbReference type="ARBA" id="ARBA00008207"/>
    </source>
</evidence>
<keyword evidence="6 17" id="KW-0004">4Fe-4S</keyword>
<dbReference type="Proteomes" id="UP000199662">
    <property type="component" value="Unassembled WGS sequence"/>
</dbReference>
<evidence type="ECO:0000256" key="2">
    <source>
        <dbReference type="ARBA" id="ARBA00004691"/>
    </source>
</evidence>
<evidence type="ECO:0000256" key="11">
    <source>
        <dbReference type="ARBA" id="ARBA00023004"/>
    </source>
</evidence>
<comment type="similarity">
    <text evidence="3 17">Belongs to the QueH family.</text>
</comment>
<dbReference type="UniPathway" id="UPA00392"/>
<evidence type="ECO:0000256" key="6">
    <source>
        <dbReference type="ARBA" id="ARBA00022485"/>
    </source>
</evidence>
<dbReference type="Gene3D" id="3.40.50.620">
    <property type="entry name" value="HUPs"/>
    <property type="match status" value="1"/>
</dbReference>
<accession>A0A1H6W7I2</accession>
<sequence>MKILLHMCCGPCSCFPVQRLRELGHELTGYFFNPNIHPYKEFRHRLETAKEFAEKVNLDLIVDDTYQLREFLTKALTAETVPNGRCQMCYTWRLRQAANFAKANGYDAFTASLFVSPYQQHEVMKKTAETIAIEEDIPFFYEDFRPGWQTGVDLSLQMELYRQPYCGCIFSEEERYSKAWRKKKKQEQKQLESLTS</sequence>
<evidence type="ECO:0000256" key="14">
    <source>
        <dbReference type="ARBA" id="ARBA00023284"/>
    </source>
</evidence>
<feature type="disulfide bond" description="Redox-active" evidence="17">
    <location>
        <begin position="166"/>
        <end position="168"/>
    </location>
</feature>
<proteinExistence type="inferred from homology"/>
<comment type="pathway">
    <text evidence="2 17">tRNA modification; tRNA-queuosine biosynthesis.</text>
</comment>
<keyword evidence="9 17" id="KW-0671">Queuosine biosynthesis</keyword>
<name>A0A1H6W7I2_9FIRM</name>
<keyword evidence="19" id="KW-1185">Reference proteome</keyword>
<feature type="binding site" evidence="17">
    <location>
        <position position="9"/>
    </location>
    <ligand>
        <name>[4Fe-4S] cluster</name>
        <dbReference type="ChEBI" id="CHEBI:49883"/>
    </ligand>
</feature>
<keyword evidence="13 17" id="KW-1015">Disulfide bond</keyword>
<protein>
    <recommendedName>
        <fullName evidence="5 17">Epoxyqueuosine reductase QueH</fullName>
        <ecNumber evidence="4 17">1.17.99.6</ecNumber>
    </recommendedName>
    <alternativeName>
        <fullName evidence="15 17">Queuosine biosynthesis protein QueH</fullName>
    </alternativeName>
</protein>
<evidence type="ECO:0000256" key="9">
    <source>
        <dbReference type="ARBA" id="ARBA00022785"/>
    </source>
</evidence>
<dbReference type="HAMAP" id="MF_02089">
    <property type="entry name" value="QueH"/>
    <property type="match status" value="1"/>
</dbReference>
<keyword evidence="14 17" id="KW-0676">Redox-active center</keyword>
<evidence type="ECO:0000256" key="1">
    <source>
        <dbReference type="ARBA" id="ARBA00002268"/>
    </source>
</evidence>
<evidence type="ECO:0000313" key="18">
    <source>
        <dbReference type="EMBL" id="SEJ12959.1"/>
    </source>
</evidence>
<evidence type="ECO:0000256" key="7">
    <source>
        <dbReference type="ARBA" id="ARBA00022694"/>
    </source>
</evidence>
<reference evidence="18 19" key="1">
    <citation type="submission" date="2016-10" db="EMBL/GenBank/DDBJ databases">
        <authorList>
            <person name="de Groot N.N."/>
        </authorList>
    </citation>
    <scope>NUCLEOTIDE SEQUENCE [LARGE SCALE GENOMIC DNA]</scope>
    <source>
        <strain evidence="18 19">DSM 2179</strain>
    </source>
</reference>
<keyword evidence="7 17" id="KW-0819">tRNA processing</keyword>
<gene>
    <name evidence="17" type="primary">queH</name>
    <name evidence="18" type="ORF">SAMN05660742_103271</name>
</gene>
<dbReference type="GO" id="GO:0052693">
    <property type="term" value="F:epoxyqueuosine reductase activity"/>
    <property type="evidence" value="ECO:0007669"/>
    <property type="project" value="UniProtKB-UniRule"/>
</dbReference>
<evidence type="ECO:0000256" key="12">
    <source>
        <dbReference type="ARBA" id="ARBA00023014"/>
    </source>
</evidence>
<keyword evidence="12 17" id="KW-0411">Iron-sulfur</keyword>
<feature type="binding site" evidence="17">
    <location>
        <position position="89"/>
    </location>
    <ligand>
        <name>[4Fe-4S] cluster</name>
        <dbReference type="ChEBI" id="CHEBI:49883"/>
    </ligand>
</feature>
<dbReference type="InterPro" id="IPR014729">
    <property type="entry name" value="Rossmann-like_a/b/a_fold"/>
</dbReference>
<dbReference type="PANTHER" id="PTHR36701">
    <property type="entry name" value="EPOXYQUEUOSINE REDUCTASE QUEH"/>
    <property type="match status" value="1"/>
</dbReference>
<dbReference type="GO" id="GO:0008616">
    <property type="term" value="P:tRNA queuosine(34) biosynthetic process"/>
    <property type="evidence" value="ECO:0007669"/>
    <property type="project" value="UniProtKB-UniRule"/>
</dbReference>